<sequence length="117" mass="13213">MPIKGQREEDIGAQIPNPVALAQVRKGSIIQHQAIDDKLILSIHFRNVQKAFDANRIHGQIDKTKLFNRKLDLRSSGEEHFDAILCVPRLRAQLRGVCHRADHASAGCGPDRRKPHR</sequence>
<organism evidence="1 2">
    <name type="scientific">Novosphingobium pokkalii</name>
    <dbReference type="NCBI Taxonomy" id="1770194"/>
    <lineage>
        <taxon>Bacteria</taxon>
        <taxon>Pseudomonadati</taxon>
        <taxon>Pseudomonadota</taxon>
        <taxon>Alphaproteobacteria</taxon>
        <taxon>Sphingomonadales</taxon>
        <taxon>Sphingomonadaceae</taxon>
        <taxon>Novosphingobium</taxon>
    </lineage>
</organism>
<dbReference type="Proteomes" id="UP001595683">
    <property type="component" value="Unassembled WGS sequence"/>
</dbReference>
<comment type="caution">
    <text evidence="1">The sequence shown here is derived from an EMBL/GenBank/DDBJ whole genome shotgun (WGS) entry which is preliminary data.</text>
</comment>
<gene>
    <name evidence="1" type="ORF">ACFOOT_07525</name>
</gene>
<accession>A0ABV7V298</accession>
<reference evidence="2" key="1">
    <citation type="journal article" date="2019" name="Int. J. Syst. Evol. Microbiol.">
        <title>The Global Catalogue of Microorganisms (GCM) 10K type strain sequencing project: providing services to taxonomists for standard genome sequencing and annotation.</title>
        <authorList>
            <consortium name="The Broad Institute Genomics Platform"/>
            <consortium name="The Broad Institute Genome Sequencing Center for Infectious Disease"/>
            <person name="Wu L."/>
            <person name="Ma J."/>
        </authorList>
    </citation>
    <scope>NUCLEOTIDE SEQUENCE [LARGE SCALE GENOMIC DNA]</scope>
    <source>
        <strain evidence="2">KCTC 42224</strain>
    </source>
</reference>
<keyword evidence="2" id="KW-1185">Reference proteome</keyword>
<dbReference type="EMBL" id="JBHRYE010000011">
    <property type="protein sequence ID" value="MFC3671269.1"/>
    <property type="molecule type" value="Genomic_DNA"/>
</dbReference>
<dbReference type="RefSeq" id="WP_191322535.1">
    <property type="nucleotide sequence ID" value="NZ_BMZP01000001.1"/>
</dbReference>
<name>A0ABV7V298_9SPHN</name>
<evidence type="ECO:0000313" key="1">
    <source>
        <dbReference type="EMBL" id="MFC3671269.1"/>
    </source>
</evidence>
<evidence type="ECO:0000313" key="2">
    <source>
        <dbReference type="Proteomes" id="UP001595683"/>
    </source>
</evidence>
<proteinExistence type="predicted"/>
<protein>
    <submittedName>
        <fullName evidence="1">Uncharacterized protein</fullName>
    </submittedName>
</protein>